<dbReference type="Proteomes" id="UP001516662">
    <property type="component" value="Unassembled WGS sequence"/>
</dbReference>
<comment type="caution">
    <text evidence="2">The sequence shown here is derived from an EMBL/GenBank/DDBJ whole genome shotgun (WGS) entry which is preliminary data.</text>
</comment>
<evidence type="ECO:0000259" key="1">
    <source>
        <dbReference type="Pfam" id="PF24390"/>
    </source>
</evidence>
<evidence type="ECO:0000313" key="3">
    <source>
        <dbReference type="Proteomes" id="UP001516662"/>
    </source>
</evidence>
<keyword evidence="3" id="KW-1185">Reference proteome</keyword>
<sequence>MTEKRKSTEIQEIANSCIERWGEDSKTKNFSLKLGRFVSQLGSNVTLGKVLLDLIKHYNYYSREHIDQILIAFYQFVVSELKLDESYTIYSRIEDDSKIDSSNSFLEEFKILNDISNHFSYDIEKLDLIDFDQIKNVIFLDDIIGSGKTVERFFNMNKEKLLKVNCYIFCIELLIDGKEYLENYFKENGFECEIFYHNIHLKAFSDKHIFGEHYKINEELLREFERGLWKRDSNNILGFENSQAIVSFFRNTPNNTLSSFWFKNNKWEGLFPRNDKKPAFKKVKKNAAKYNVSKMEKLAGG</sequence>
<name>A0ABR9QL24_9BACI</name>
<feature type="domain" description="PRTase-CE" evidence="1">
    <location>
        <begin position="38"/>
        <end position="273"/>
    </location>
</feature>
<accession>A0ABR9QL24</accession>
<dbReference type="Pfam" id="PF24390">
    <property type="entry name" value="PRTase-CE"/>
    <property type="match status" value="1"/>
</dbReference>
<evidence type="ECO:0000313" key="2">
    <source>
        <dbReference type="EMBL" id="MBE4909201.1"/>
    </source>
</evidence>
<gene>
    <name evidence="2" type="ORF">IMZ08_14130</name>
</gene>
<dbReference type="EMBL" id="JADCLJ010000021">
    <property type="protein sequence ID" value="MBE4909201.1"/>
    <property type="molecule type" value="Genomic_DNA"/>
</dbReference>
<dbReference type="InterPro" id="IPR056920">
    <property type="entry name" value="PRTase-CE"/>
</dbReference>
<dbReference type="RefSeq" id="WP_193537595.1">
    <property type="nucleotide sequence ID" value="NZ_JADCLJ010000021.1"/>
</dbReference>
<proteinExistence type="predicted"/>
<protein>
    <recommendedName>
        <fullName evidence="1">PRTase-CE domain-containing protein</fullName>
    </recommendedName>
</protein>
<organism evidence="2 3">
    <name type="scientific">Litchfieldia luteola</name>
    <dbReference type="NCBI Taxonomy" id="682179"/>
    <lineage>
        <taxon>Bacteria</taxon>
        <taxon>Bacillati</taxon>
        <taxon>Bacillota</taxon>
        <taxon>Bacilli</taxon>
        <taxon>Bacillales</taxon>
        <taxon>Bacillaceae</taxon>
        <taxon>Litchfieldia</taxon>
    </lineage>
</organism>
<reference evidence="2 3" key="1">
    <citation type="submission" date="2020-10" db="EMBL/GenBank/DDBJ databases">
        <title>Bacillus sp. HD4P25, an endophyte from a halophyte.</title>
        <authorList>
            <person name="Sun J.-Q."/>
        </authorList>
    </citation>
    <scope>NUCLEOTIDE SEQUENCE [LARGE SCALE GENOMIC DNA]</scope>
    <source>
        <strain evidence="2 3">YIM 93174</strain>
    </source>
</reference>